<evidence type="ECO:0000256" key="3">
    <source>
        <dbReference type="ARBA" id="ARBA00022692"/>
    </source>
</evidence>
<organism evidence="7 8">
    <name type="scientific">Clupea harengus</name>
    <name type="common">Atlantic herring</name>
    <dbReference type="NCBI Taxonomy" id="7950"/>
    <lineage>
        <taxon>Eukaryota</taxon>
        <taxon>Metazoa</taxon>
        <taxon>Chordata</taxon>
        <taxon>Craniata</taxon>
        <taxon>Vertebrata</taxon>
        <taxon>Euteleostomi</taxon>
        <taxon>Actinopterygii</taxon>
        <taxon>Neopterygii</taxon>
        <taxon>Teleostei</taxon>
        <taxon>Clupei</taxon>
        <taxon>Clupeiformes</taxon>
        <taxon>Clupeoidei</taxon>
        <taxon>Clupeidae</taxon>
        <taxon>Clupea</taxon>
    </lineage>
</organism>
<dbReference type="RefSeq" id="XP_012687022.1">
    <property type="nucleotide sequence ID" value="XM_012831568.3"/>
</dbReference>
<sequence>METHTRSSLDIQTASSMETTCSNTPSYMAWSIFNCLFCCLPLGIAAIIYSSTVNNANSAGDRTKAESASRTTMRLNLAALVCGIILIIVIILVSMNS</sequence>
<evidence type="ECO:0000256" key="6">
    <source>
        <dbReference type="SAM" id="Phobius"/>
    </source>
</evidence>
<name>A0A6P3W2A3_CLUHA</name>
<keyword evidence="7" id="KW-1185">Reference proteome</keyword>
<comment type="similarity">
    <text evidence="2">Belongs to the CD225/Dispanin family.</text>
</comment>
<dbReference type="Proteomes" id="UP000515152">
    <property type="component" value="Chromosome 17"/>
</dbReference>
<keyword evidence="3 6" id="KW-0812">Transmembrane</keyword>
<dbReference type="PANTHER" id="PTHR14948">
    <property type="entry name" value="NG5"/>
    <property type="match status" value="1"/>
</dbReference>
<proteinExistence type="inferred from homology"/>
<accession>A0A6P3W2A3</accession>
<dbReference type="Pfam" id="PF04505">
    <property type="entry name" value="CD225"/>
    <property type="match status" value="1"/>
</dbReference>
<evidence type="ECO:0000256" key="5">
    <source>
        <dbReference type="ARBA" id="ARBA00023136"/>
    </source>
</evidence>
<feature type="transmembrane region" description="Helical" evidence="6">
    <location>
        <begin position="27"/>
        <end position="54"/>
    </location>
</feature>
<keyword evidence="4 6" id="KW-1133">Transmembrane helix</keyword>
<comment type="subcellular location">
    <subcellularLocation>
        <location evidence="1">Membrane</location>
    </subcellularLocation>
</comment>
<reference evidence="8" key="1">
    <citation type="submission" date="2025-08" db="UniProtKB">
        <authorList>
            <consortium name="RefSeq"/>
        </authorList>
    </citation>
    <scope>IDENTIFICATION</scope>
</reference>
<dbReference type="InterPro" id="IPR051423">
    <property type="entry name" value="CD225/Dispanin"/>
</dbReference>
<dbReference type="OrthoDB" id="6083617at2759"/>
<evidence type="ECO:0000256" key="1">
    <source>
        <dbReference type="ARBA" id="ARBA00004370"/>
    </source>
</evidence>
<dbReference type="PANTHER" id="PTHR14948:SF46">
    <property type="entry name" value="DISPANIN SUBFAMILY A MEMBER 2B-LIKE-RELATED"/>
    <property type="match status" value="1"/>
</dbReference>
<gene>
    <name evidence="8" type="primary">LOC105903773</name>
</gene>
<dbReference type="GeneID" id="105903773"/>
<dbReference type="GO" id="GO:0016020">
    <property type="term" value="C:membrane"/>
    <property type="evidence" value="ECO:0007669"/>
    <property type="project" value="UniProtKB-SubCell"/>
</dbReference>
<evidence type="ECO:0000313" key="7">
    <source>
        <dbReference type="Proteomes" id="UP000515152"/>
    </source>
</evidence>
<evidence type="ECO:0000256" key="2">
    <source>
        <dbReference type="ARBA" id="ARBA00006843"/>
    </source>
</evidence>
<keyword evidence="5 6" id="KW-0472">Membrane</keyword>
<feature type="transmembrane region" description="Helical" evidence="6">
    <location>
        <begin position="75"/>
        <end position="95"/>
    </location>
</feature>
<protein>
    <submittedName>
        <fullName evidence="8">Interferon-induced transmembrane protein 1-like</fullName>
    </submittedName>
</protein>
<evidence type="ECO:0000313" key="8">
    <source>
        <dbReference type="RefSeq" id="XP_012687022.1"/>
    </source>
</evidence>
<dbReference type="AlphaFoldDB" id="A0A6P3W2A3"/>
<dbReference type="InterPro" id="IPR007593">
    <property type="entry name" value="CD225/Dispanin_fam"/>
</dbReference>
<dbReference type="KEGG" id="char:105903773"/>
<evidence type="ECO:0000256" key="4">
    <source>
        <dbReference type="ARBA" id="ARBA00022989"/>
    </source>
</evidence>